<proteinExistence type="predicted"/>
<dbReference type="EMBL" id="KB631819">
    <property type="protein sequence ID" value="ERL86539.1"/>
    <property type="molecule type" value="Genomic_DNA"/>
</dbReference>
<dbReference type="OrthoDB" id="5951731at2759"/>
<gene>
    <name evidence="2" type="ORF">D910_03945</name>
</gene>
<sequence length="83" mass="9422">MAKIRNFCGLESSHQSHRDSRFVYGRYRQPPTRILHPVPYRQPEEEGIYESADHERGSAGCQDTPDSESANPTDCATFSFSSE</sequence>
<feature type="region of interest" description="Disordered" evidence="1">
    <location>
        <begin position="33"/>
        <end position="83"/>
    </location>
</feature>
<feature type="region of interest" description="Disordered" evidence="1">
    <location>
        <begin position="1"/>
        <end position="21"/>
    </location>
</feature>
<name>U4TY45_DENPD</name>
<dbReference type="AlphaFoldDB" id="U4TY45"/>
<feature type="compositionally biased region" description="Polar residues" evidence="1">
    <location>
        <begin position="67"/>
        <end position="83"/>
    </location>
</feature>
<evidence type="ECO:0000256" key="1">
    <source>
        <dbReference type="SAM" id="MobiDB-lite"/>
    </source>
</evidence>
<reference evidence="2 3" key="1">
    <citation type="journal article" date="2013" name="Genome Biol.">
        <title>Draft genome of the mountain pine beetle, Dendroctonus ponderosae Hopkins, a major forest pest.</title>
        <authorList>
            <person name="Keeling C.I."/>
            <person name="Yuen M.M."/>
            <person name="Liao N.Y."/>
            <person name="Docking T.R."/>
            <person name="Chan S.K."/>
            <person name="Taylor G.A."/>
            <person name="Palmquist D.L."/>
            <person name="Jackman S.D."/>
            <person name="Nguyen A."/>
            <person name="Li M."/>
            <person name="Henderson H."/>
            <person name="Janes J.K."/>
            <person name="Zhao Y."/>
            <person name="Pandoh P."/>
            <person name="Moore R."/>
            <person name="Sperling F.A."/>
            <person name="Huber D.P."/>
            <person name="Birol I."/>
            <person name="Jones S.J."/>
            <person name="Bohlmann J."/>
        </authorList>
    </citation>
    <scope>NUCLEOTIDE SEQUENCE</scope>
</reference>
<evidence type="ECO:0000313" key="2">
    <source>
        <dbReference type="EMBL" id="ERL86539.1"/>
    </source>
</evidence>
<organism evidence="2 3">
    <name type="scientific">Dendroctonus ponderosae</name>
    <name type="common">Mountain pine beetle</name>
    <dbReference type="NCBI Taxonomy" id="77166"/>
    <lineage>
        <taxon>Eukaryota</taxon>
        <taxon>Metazoa</taxon>
        <taxon>Ecdysozoa</taxon>
        <taxon>Arthropoda</taxon>
        <taxon>Hexapoda</taxon>
        <taxon>Insecta</taxon>
        <taxon>Pterygota</taxon>
        <taxon>Neoptera</taxon>
        <taxon>Endopterygota</taxon>
        <taxon>Coleoptera</taxon>
        <taxon>Polyphaga</taxon>
        <taxon>Cucujiformia</taxon>
        <taxon>Curculionidae</taxon>
        <taxon>Scolytinae</taxon>
        <taxon>Dendroctonus</taxon>
    </lineage>
</organism>
<protein>
    <submittedName>
        <fullName evidence="2">Uncharacterized protein</fullName>
    </submittedName>
</protein>
<dbReference type="Proteomes" id="UP000030742">
    <property type="component" value="Unassembled WGS sequence"/>
</dbReference>
<accession>U4TY45</accession>
<evidence type="ECO:0000313" key="3">
    <source>
        <dbReference type="Proteomes" id="UP000030742"/>
    </source>
</evidence>